<dbReference type="GO" id="GO:0001578">
    <property type="term" value="P:microtubule bundle formation"/>
    <property type="evidence" value="ECO:0007669"/>
    <property type="project" value="TreeGrafter"/>
</dbReference>
<gene>
    <name evidence="2" type="ORF">BYL167_LOCUS38917</name>
</gene>
<proteinExistence type="predicted"/>
<dbReference type="GO" id="GO:0051015">
    <property type="term" value="F:actin filament binding"/>
    <property type="evidence" value="ECO:0007669"/>
    <property type="project" value="TreeGrafter"/>
</dbReference>
<dbReference type="GO" id="GO:0035371">
    <property type="term" value="C:microtubule plus-end"/>
    <property type="evidence" value="ECO:0007669"/>
    <property type="project" value="TreeGrafter"/>
</dbReference>
<dbReference type="InterPro" id="IPR036872">
    <property type="entry name" value="CH_dom_sf"/>
</dbReference>
<dbReference type="Proteomes" id="UP000681967">
    <property type="component" value="Unassembled WGS sequence"/>
</dbReference>
<feature type="non-terminal residue" evidence="2">
    <location>
        <position position="1"/>
    </location>
</feature>
<dbReference type="AlphaFoldDB" id="A0A8S2YNH6"/>
<sequence length="80" mass="9444">QTFNARDNVSQFIKWSRRVVGVREVLMFESDDLILRKNEKNFLLCLLEIARYGSQFGVSVPAIIKLEDEIEREIQRDKQT</sequence>
<dbReference type="SUPFAM" id="SSF47576">
    <property type="entry name" value="Calponin-homology domain, CH-domain"/>
    <property type="match status" value="1"/>
</dbReference>
<accession>A0A8S2YNH6</accession>
<evidence type="ECO:0000313" key="3">
    <source>
        <dbReference type="Proteomes" id="UP000681967"/>
    </source>
</evidence>
<name>A0A8S2YNH6_9BILA</name>
<dbReference type="PANTHER" id="PTHR46756:SF18">
    <property type="entry name" value="GAS2-LIKE PROTEIN PICKLED EGGS"/>
    <property type="match status" value="1"/>
</dbReference>
<dbReference type="Pfam" id="PF00307">
    <property type="entry name" value="CH"/>
    <property type="match status" value="1"/>
</dbReference>
<feature type="domain" description="Calponin-homology (CH)" evidence="1">
    <location>
        <begin position="2"/>
        <end position="53"/>
    </location>
</feature>
<dbReference type="GO" id="GO:0008017">
    <property type="term" value="F:microtubule binding"/>
    <property type="evidence" value="ECO:0007669"/>
    <property type="project" value="TreeGrafter"/>
</dbReference>
<dbReference type="GO" id="GO:0001725">
    <property type="term" value="C:stress fiber"/>
    <property type="evidence" value="ECO:0007669"/>
    <property type="project" value="TreeGrafter"/>
</dbReference>
<dbReference type="Gene3D" id="1.10.418.10">
    <property type="entry name" value="Calponin-like domain"/>
    <property type="match status" value="1"/>
</dbReference>
<dbReference type="GO" id="GO:0005737">
    <property type="term" value="C:cytoplasm"/>
    <property type="evidence" value="ECO:0007669"/>
    <property type="project" value="TreeGrafter"/>
</dbReference>
<evidence type="ECO:0000313" key="2">
    <source>
        <dbReference type="EMBL" id="CAF4571206.1"/>
    </source>
</evidence>
<feature type="non-terminal residue" evidence="2">
    <location>
        <position position="80"/>
    </location>
</feature>
<dbReference type="EMBL" id="CAJOBH010092331">
    <property type="protein sequence ID" value="CAF4571206.1"/>
    <property type="molecule type" value="Genomic_DNA"/>
</dbReference>
<protein>
    <recommendedName>
        <fullName evidence="1">Calponin-homology (CH) domain-containing protein</fullName>
    </recommendedName>
</protein>
<dbReference type="GO" id="GO:0008093">
    <property type="term" value="F:cytoskeletal anchor activity"/>
    <property type="evidence" value="ECO:0007669"/>
    <property type="project" value="TreeGrafter"/>
</dbReference>
<organism evidence="2 3">
    <name type="scientific">Rotaria magnacalcarata</name>
    <dbReference type="NCBI Taxonomy" id="392030"/>
    <lineage>
        <taxon>Eukaryota</taxon>
        <taxon>Metazoa</taxon>
        <taxon>Spiralia</taxon>
        <taxon>Gnathifera</taxon>
        <taxon>Rotifera</taxon>
        <taxon>Eurotatoria</taxon>
        <taxon>Bdelloidea</taxon>
        <taxon>Philodinida</taxon>
        <taxon>Philodinidae</taxon>
        <taxon>Rotaria</taxon>
    </lineage>
</organism>
<evidence type="ECO:0000259" key="1">
    <source>
        <dbReference type="Pfam" id="PF00307"/>
    </source>
</evidence>
<dbReference type="GO" id="GO:1904825">
    <property type="term" value="P:protein localization to microtubule plus-end"/>
    <property type="evidence" value="ECO:0007669"/>
    <property type="project" value="TreeGrafter"/>
</dbReference>
<dbReference type="InterPro" id="IPR001715">
    <property type="entry name" value="CH_dom"/>
</dbReference>
<reference evidence="2" key="1">
    <citation type="submission" date="2021-02" db="EMBL/GenBank/DDBJ databases">
        <authorList>
            <person name="Nowell W R."/>
        </authorList>
    </citation>
    <scope>NUCLEOTIDE SEQUENCE</scope>
</reference>
<dbReference type="GO" id="GO:0031110">
    <property type="term" value="P:regulation of microtubule polymerization or depolymerization"/>
    <property type="evidence" value="ECO:0007669"/>
    <property type="project" value="TreeGrafter"/>
</dbReference>
<dbReference type="GO" id="GO:0005884">
    <property type="term" value="C:actin filament"/>
    <property type="evidence" value="ECO:0007669"/>
    <property type="project" value="TreeGrafter"/>
</dbReference>
<comment type="caution">
    <text evidence="2">The sequence shown here is derived from an EMBL/GenBank/DDBJ whole genome shotgun (WGS) entry which is preliminary data.</text>
</comment>
<dbReference type="GO" id="GO:0051764">
    <property type="term" value="P:actin crosslink formation"/>
    <property type="evidence" value="ECO:0007669"/>
    <property type="project" value="TreeGrafter"/>
</dbReference>
<dbReference type="PANTHER" id="PTHR46756">
    <property type="entry name" value="TRANSGELIN"/>
    <property type="match status" value="1"/>
</dbReference>